<dbReference type="EMBL" id="WVUD01000033">
    <property type="protein sequence ID" value="MYL84488.1"/>
    <property type="molecule type" value="Genomic_DNA"/>
</dbReference>
<gene>
    <name evidence="2" type="ORF">GTA51_15305</name>
</gene>
<evidence type="ECO:0000313" key="2">
    <source>
        <dbReference type="EMBL" id="MYL84488.1"/>
    </source>
</evidence>
<evidence type="ECO:0000313" key="3">
    <source>
        <dbReference type="Proteomes" id="UP000482487"/>
    </source>
</evidence>
<reference evidence="2 3" key="1">
    <citation type="submission" date="2020-01" db="EMBL/GenBank/DDBJ databases">
        <title>Genome sequence of Desulfovibrio aerotolerans DSM 16695(T).</title>
        <authorList>
            <person name="Karnachuk O."/>
            <person name="Avakyan M."/>
            <person name="Mardanov A."/>
            <person name="Kadnikov V."/>
            <person name="Ravin N."/>
        </authorList>
    </citation>
    <scope>NUCLEOTIDE SEQUENCE [LARGE SCALE GENOMIC DNA]</scope>
    <source>
        <strain evidence="2 3">DSM 16695</strain>
    </source>
</reference>
<dbReference type="Proteomes" id="UP000482487">
    <property type="component" value="Unassembled WGS sequence"/>
</dbReference>
<keyword evidence="1" id="KW-0732">Signal</keyword>
<proteinExistence type="predicted"/>
<organism evidence="2 3">
    <name type="scientific">Solidesulfovibrio aerotolerans</name>
    <dbReference type="NCBI Taxonomy" id="295255"/>
    <lineage>
        <taxon>Bacteria</taxon>
        <taxon>Pseudomonadati</taxon>
        <taxon>Thermodesulfobacteriota</taxon>
        <taxon>Desulfovibrionia</taxon>
        <taxon>Desulfovibrionales</taxon>
        <taxon>Desulfovibrionaceae</taxon>
        <taxon>Solidesulfovibrio</taxon>
    </lineage>
</organism>
<protein>
    <submittedName>
        <fullName evidence="2">Uncharacterized protein</fullName>
    </submittedName>
</protein>
<dbReference type="RefSeq" id="WP_160962563.1">
    <property type="nucleotide sequence ID" value="NZ_WVUD01000033.1"/>
</dbReference>
<accession>A0A7C9MK97</accession>
<sequence>MNALRTLTAAVTIVLSLTAPSHAFDLFGIVEDGDQPSQTRAAISSSKTNPLAISNEPVYQGTAGSLLRISNEPVYLGFSSKLPTTNK</sequence>
<feature type="chain" id="PRO_5028932246" evidence="1">
    <location>
        <begin position="24"/>
        <end position="87"/>
    </location>
</feature>
<name>A0A7C9MK97_9BACT</name>
<dbReference type="AlphaFoldDB" id="A0A7C9MK97"/>
<evidence type="ECO:0000256" key="1">
    <source>
        <dbReference type="SAM" id="SignalP"/>
    </source>
</evidence>
<comment type="caution">
    <text evidence="2">The sequence shown here is derived from an EMBL/GenBank/DDBJ whole genome shotgun (WGS) entry which is preliminary data.</text>
</comment>
<keyword evidence="3" id="KW-1185">Reference proteome</keyword>
<feature type="signal peptide" evidence="1">
    <location>
        <begin position="1"/>
        <end position="23"/>
    </location>
</feature>